<organism evidence="5 6">
    <name type="scientific">Streptococcus troglodytae</name>
    <dbReference type="NCBI Taxonomy" id="1111760"/>
    <lineage>
        <taxon>Bacteria</taxon>
        <taxon>Bacillati</taxon>
        <taxon>Bacillota</taxon>
        <taxon>Bacilli</taxon>
        <taxon>Lactobacillales</taxon>
        <taxon>Streptococcaceae</taxon>
        <taxon>Streptococcus</taxon>
    </lineage>
</organism>
<dbReference type="RefSeq" id="WP_128832960.1">
    <property type="nucleotide sequence ID" value="NZ_AP014612.1"/>
</dbReference>
<accession>A0A1L7LHW3</accession>
<evidence type="ECO:0000259" key="4">
    <source>
        <dbReference type="SMART" id="SM00382"/>
    </source>
</evidence>
<dbReference type="EMBL" id="AP014612">
    <property type="protein sequence ID" value="BAQ23805.1"/>
    <property type="molecule type" value="Genomic_DNA"/>
</dbReference>
<evidence type="ECO:0000256" key="2">
    <source>
        <dbReference type="ARBA" id="ARBA00022840"/>
    </source>
</evidence>
<dbReference type="Proteomes" id="UP000217758">
    <property type="component" value="Chromosome"/>
</dbReference>
<dbReference type="InterPro" id="IPR003959">
    <property type="entry name" value="ATPase_AAA_core"/>
</dbReference>
<dbReference type="Gene3D" id="3.40.50.300">
    <property type="entry name" value="P-loop containing nucleotide triphosphate hydrolases"/>
    <property type="match status" value="1"/>
</dbReference>
<dbReference type="SMART" id="SM00382">
    <property type="entry name" value="AAA"/>
    <property type="match status" value="1"/>
</dbReference>
<dbReference type="PANTHER" id="PTHR11638">
    <property type="entry name" value="ATP-DEPENDENT CLP PROTEASE"/>
    <property type="match status" value="1"/>
</dbReference>
<reference evidence="5 6" key="1">
    <citation type="journal article" date="2016" name="Microbiol. Immunol.">
        <title>Complete genome sequence of Streptococcus troglodytae TKU31 isolated from the oral cavity of a chimpanzee (Pan troglodytes).</title>
        <authorList>
            <person name="Okamoto M."/>
            <person name="Naito M."/>
            <person name="Miyanohara M."/>
            <person name="Imai S."/>
            <person name="Nomura Y."/>
            <person name="Saito W."/>
            <person name="Momoi Y."/>
            <person name="Takada K."/>
            <person name="Miyabe-Nishiwaki T."/>
            <person name="Tomonaga M."/>
            <person name="Hanada N."/>
        </authorList>
    </citation>
    <scope>NUCLEOTIDE SEQUENCE [LARGE SCALE GENOMIC DNA]</scope>
    <source>
        <strain evidence="6">TKU 31</strain>
    </source>
</reference>
<feature type="domain" description="AAA+ ATPase" evidence="4">
    <location>
        <begin position="164"/>
        <end position="305"/>
    </location>
</feature>
<dbReference type="GO" id="GO:0005524">
    <property type="term" value="F:ATP binding"/>
    <property type="evidence" value="ECO:0007669"/>
    <property type="project" value="UniProtKB-KW"/>
</dbReference>
<keyword evidence="1" id="KW-0547">Nucleotide-binding</keyword>
<gene>
    <name evidence="5" type="ORF">SRT_05440</name>
</gene>
<keyword evidence="6" id="KW-1185">Reference proteome</keyword>
<keyword evidence="2" id="KW-0067">ATP-binding</keyword>
<evidence type="ECO:0000256" key="3">
    <source>
        <dbReference type="ARBA" id="ARBA00025613"/>
    </source>
</evidence>
<dbReference type="InterPro" id="IPR050130">
    <property type="entry name" value="ClpA_ClpB"/>
</dbReference>
<comment type="function">
    <text evidence="3">Part of a stress-induced multi-chaperone system, it is involved in the recovery of the cell from heat-induced damage, in cooperation with DnaK, DnaJ and GrpE. Acts before DnaK, in the processing of protein aggregates. Protein binding stimulates the ATPase activity; ATP hydrolysis unfolds the denatured protein aggregates, which probably helps expose new hydrophobic binding sites on the surface of ClpB-bound aggregates, contributing to the solubilization and refolding of denatured protein aggregates by DnaK.</text>
</comment>
<dbReference type="GO" id="GO:0034605">
    <property type="term" value="P:cellular response to heat"/>
    <property type="evidence" value="ECO:0007669"/>
    <property type="project" value="TreeGrafter"/>
</dbReference>
<protein>
    <recommendedName>
        <fullName evidence="4">AAA+ ATPase domain-containing protein</fullName>
    </recommendedName>
</protein>
<dbReference type="SUPFAM" id="SSF52540">
    <property type="entry name" value="P-loop containing nucleoside triphosphate hydrolases"/>
    <property type="match status" value="1"/>
</dbReference>
<dbReference type="Pfam" id="PF07724">
    <property type="entry name" value="AAA_2"/>
    <property type="match status" value="1"/>
</dbReference>
<evidence type="ECO:0000256" key="1">
    <source>
        <dbReference type="ARBA" id="ARBA00022741"/>
    </source>
</evidence>
<dbReference type="AlphaFoldDB" id="A0A1L7LHW3"/>
<evidence type="ECO:0000313" key="6">
    <source>
        <dbReference type="Proteomes" id="UP000217758"/>
    </source>
</evidence>
<evidence type="ECO:0000313" key="5">
    <source>
        <dbReference type="EMBL" id="BAQ23805.1"/>
    </source>
</evidence>
<dbReference type="InterPro" id="IPR027417">
    <property type="entry name" value="P-loop_NTPase"/>
</dbReference>
<dbReference type="KEGG" id="strg:SRT_05440"/>
<sequence>MNKVNIFYGSKSKFNDLIPSEYRSLSDLAYQFDNDSKNLKLIVPNNERRYPKEEPKEKINVKNFVIGSSEYAGVNEHVITNFINFLSKFEVQNLYVQNPPQQMYDQIIRLFSKPKIQYQEYKKLELRHLKDINSKYNDVIIGQESVKSHLLQALFPLTLKNRQKPIVLLFYGKSEVGKTETAKYISQILKEPIFRKQFSMYQNTQFATYLFGGTYQETSFAKDLLDRESNVLLLDEFDKANPIFHSAFYQLFDEGIYEDRNYSLKLNKSIIICTSNYTDLKDIEENLGSAIYNRFDKIIKFSDLNKEAKKQIGAKEYSRLSQEFNYDLPEDIKIRLEEAYLKCDNVRQIHHTIENTFSLCIIDNEMNN</sequence>
<dbReference type="GO" id="GO:0016887">
    <property type="term" value="F:ATP hydrolysis activity"/>
    <property type="evidence" value="ECO:0007669"/>
    <property type="project" value="InterPro"/>
</dbReference>
<dbReference type="InterPro" id="IPR003593">
    <property type="entry name" value="AAA+_ATPase"/>
</dbReference>
<name>A0A1L7LHW3_9STRE</name>
<dbReference type="GO" id="GO:0005737">
    <property type="term" value="C:cytoplasm"/>
    <property type="evidence" value="ECO:0007669"/>
    <property type="project" value="TreeGrafter"/>
</dbReference>
<dbReference type="PANTHER" id="PTHR11638:SF18">
    <property type="entry name" value="HEAT SHOCK PROTEIN 104"/>
    <property type="match status" value="1"/>
</dbReference>
<proteinExistence type="predicted"/>